<gene>
    <name evidence="1" type="ORF">E8L09_06435</name>
</gene>
<comment type="caution">
    <text evidence="1">The sequence shown here is derived from an EMBL/GenBank/DDBJ whole genome shotgun (WGS) entry which is preliminary data.</text>
</comment>
<dbReference type="RefSeq" id="WP_105178976.1">
    <property type="nucleotide sequence ID" value="NZ_JAFFHL010000030.1"/>
</dbReference>
<reference evidence="1 2" key="1">
    <citation type="submission" date="2019-04" db="EMBL/GenBank/DDBJ databases">
        <title>Genome analysis of Streptococcus suis strain WUSS286.</title>
        <authorList>
            <person name="Chen H."/>
            <person name="Gao X."/>
            <person name="Wu Z."/>
        </authorList>
    </citation>
    <scope>NUCLEOTIDE SEQUENCE [LARGE SCALE GENOMIC DNA]</scope>
    <source>
        <strain evidence="1 2">WUSS286</strain>
    </source>
</reference>
<dbReference type="EMBL" id="SSXK01000016">
    <property type="protein sequence ID" value="TII03288.1"/>
    <property type="molecule type" value="Genomic_DNA"/>
</dbReference>
<dbReference type="InterPro" id="IPR036259">
    <property type="entry name" value="MFS_trans_sf"/>
</dbReference>
<dbReference type="Proteomes" id="UP000306426">
    <property type="component" value="Unassembled WGS sequence"/>
</dbReference>
<sequence>MKNIMNILIVFITYGIPVLSFVYQICKDLADKKAVENIVNNYRNTNNSQIDLKDVNVQNGNIVINNSQNINTVQKKEIDKFNEERLENLKFLAKILYNLSTIFILILFGFNTYMVLETNNATIPSLFESLRNREFSLLANVLMMALNKTINNSFAMLCSYSILIFSKYIIQKYKKSSIIGFFINIISYIFALAFLNNNVLDKLNIAIAIIIYIIVILSIFFSLSIFVYRLAGLERKYQASYKSRVVNYFQTICTLIPPIIVILVNFFIN</sequence>
<name>A0A4T2H813_STRSU</name>
<proteinExistence type="predicted"/>
<evidence type="ECO:0000313" key="1">
    <source>
        <dbReference type="EMBL" id="TII03288.1"/>
    </source>
</evidence>
<dbReference type="AlphaFoldDB" id="A0A4T2H813"/>
<evidence type="ECO:0000313" key="2">
    <source>
        <dbReference type="Proteomes" id="UP000306426"/>
    </source>
</evidence>
<accession>A0A4T2H813</accession>
<protein>
    <submittedName>
        <fullName evidence="1">Uncharacterized protein</fullName>
    </submittedName>
</protein>
<organism evidence="1 2">
    <name type="scientific">Streptococcus suis</name>
    <dbReference type="NCBI Taxonomy" id="1307"/>
    <lineage>
        <taxon>Bacteria</taxon>
        <taxon>Bacillati</taxon>
        <taxon>Bacillota</taxon>
        <taxon>Bacilli</taxon>
        <taxon>Lactobacillales</taxon>
        <taxon>Streptococcaceae</taxon>
        <taxon>Streptococcus</taxon>
    </lineage>
</organism>
<dbReference type="SUPFAM" id="SSF103473">
    <property type="entry name" value="MFS general substrate transporter"/>
    <property type="match status" value="1"/>
</dbReference>